<evidence type="ECO:0000256" key="10">
    <source>
        <dbReference type="SAM" id="MobiDB-lite"/>
    </source>
</evidence>
<keyword evidence="8" id="KW-0472">Membrane</keyword>
<sequence>MGHCFSDLEGGKQAVGGAQQRPTSANDGGHNDAVDFFYRSRGLQPLFTQIELSLSASNLLDRDITSKSDPMAVVYAKKIDGKLEELGRTEVVLNSLNPAWIEKVTVAFQFEIVQPLVFHVYDVDTKYHNIPVKTLKLKDQEFLGEATCVLSEIVTKQTRSLTLNLHIKNGHMGLRNFGALTIHAEETVASRSCVEMIVHCSHLDNKDLFSKSDPFLRISRIVEAGGSVPIFKTEVVKNNLNPIWKPLCLSVQQFGSKDNPLIIECFDFNSNGNHVLIGFHDLVLLLKDDIDLKIISKLQKSVADLEKFHKERSGANLTLPSSHHGRDKVLKGQLFVDQFCEKQQYSFLDYISSGFELNFMVAIDFTASNGNPRNPDSLHYIDPSGRLNSYQRAILEVGEVIQFYDSDRRFPAWGFGGRTCDGTTSHCFNLNGSAGAFEVEGVEGIMAAYSSALHNVALVGPTLFGQAILEVGEVIQFYDSDRRFPAWGFGGRTCDGTTSHCFNLNGSAGAFEVEGVEGIMAAYSSALHNVALAGPTLFGQMSCYSHEHRDQPPKPLYPCHPEKSGGPLPVLLGPQLRDGVLTDLQETKDALVRASDLPLSILIVGVGGADFTQMEVLDADDGRRLESSTGRVATRDIVQFVPMREVHSGQISVVQALLEELPGQFLTYMRGRDIKPRPLHVAPTSA</sequence>
<evidence type="ECO:0000256" key="5">
    <source>
        <dbReference type="ARBA" id="ARBA00022737"/>
    </source>
</evidence>
<dbReference type="Pfam" id="PF00168">
    <property type="entry name" value="C2"/>
    <property type="match status" value="2"/>
</dbReference>
<dbReference type="InterPro" id="IPR010734">
    <property type="entry name" value="Copine_C"/>
</dbReference>
<protein>
    <submittedName>
        <fullName evidence="12">Protein bonzai 3</fullName>
    </submittedName>
</protein>
<dbReference type="SUPFAM" id="SSF49562">
    <property type="entry name" value="C2 domain (Calcium/lipid-binding domain, CaLB)"/>
    <property type="match status" value="2"/>
</dbReference>
<evidence type="ECO:0000313" key="12">
    <source>
        <dbReference type="EMBL" id="KAK7819986.1"/>
    </source>
</evidence>
<dbReference type="EMBL" id="PKMF04000759">
    <property type="protein sequence ID" value="KAK7819986.1"/>
    <property type="molecule type" value="Genomic_DNA"/>
</dbReference>
<dbReference type="PANTHER" id="PTHR10857">
    <property type="entry name" value="COPINE"/>
    <property type="match status" value="1"/>
</dbReference>
<dbReference type="InterPro" id="IPR035892">
    <property type="entry name" value="C2_domain_sf"/>
</dbReference>
<keyword evidence="7" id="KW-0106">Calcium</keyword>
<evidence type="ECO:0000259" key="11">
    <source>
        <dbReference type="PROSITE" id="PS50004"/>
    </source>
</evidence>
<dbReference type="Proteomes" id="UP000237347">
    <property type="component" value="Unassembled WGS sequence"/>
</dbReference>
<comment type="caution">
    <text evidence="12">The sequence shown here is derived from an EMBL/GenBank/DDBJ whole genome shotgun (WGS) entry which is preliminary data.</text>
</comment>
<keyword evidence="13" id="KW-1185">Reference proteome</keyword>
<dbReference type="CDD" id="cd04048">
    <property type="entry name" value="C2A_Copine"/>
    <property type="match status" value="1"/>
</dbReference>
<comment type="similarity">
    <text evidence="2">Belongs to the copine family.</text>
</comment>
<evidence type="ECO:0000256" key="1">
    <source>
        <dbReference type="ARBA" id="ARBA00004193"/>
    </source>
</evidence>
<evidence type="ECO:0000256" key="2">
    <source>
        <dbReference type="ARBA" id="ARBA00009048"/>
    </source>
</evidence>
<evidence type="ECO:0000256" key="6">
    <source>
        <dbReference type="ARBA" id="ARBA00022821"/>
    </source>
</evidence>
<proteinExistence type="inferred from homology"/>
<keyword evidence="5" id="KW-0677">Repeat</keyword>
<dbReference type="GO" id="GO:0071277">
    <property type="term" value="P:cellular response to calcium ion"/>
    <property type="evidence" value="ECO:0007669"/>
    <property type="project" value="TreeGrafter"/>
</dbReference>
<dbReference type="FunFam" id="2.60.40.150:FF:000168">
    <property type="entry name" value="Protein BONZAI 1"/>
    <property type="match status" value="1"/>
</dbReference>
<dbReference type="AlphaFoldDB" id="A0AAW0J0R6"/>
<keyword evidence="3" id="KW-1003">Cell membrane</keyword>
<name>A0AAW0J0R6_QUESU</name>
<dbReference type="Gene3D" id="2.60.40.150">
    <property type="entry name" value="C2 domain"/>
    <property type="match status" value="2"/>
</dbReference>
<dbReference type="PROSITE" id="PS50004">
    <property type="entry name" value="C2"/>
    <property type="match status" value="2"/>
</dbReference>
<dbReference type="CDD" id="cd04047">
    <property type="entry name" value="C2B_Copine"/>
    <property type="match status" value="1"/>
</dbReference>
<feature type="domain" description="C2" evidence="11">
    <location>
        <begin position="176"/>
        <end position="299"/>
    </location>
</feature>
<evidence type="ECO:0000256" key="7">
    <source>
        <dbReference type="ARBA" id="ARBA00022837"/>
    </source>
</evidence>
<dbReference type="InterPro" id="IPR045052">
    <property type="entry name" value="Copine"/>
</dbReference>
<dbReference type="GO" id="GO:0006952">
    <property type="term" value="P:defense response"/>
    <property type="evidence" value="ECO:0007669"/>
    <property type="project" value="UniProtKB-KW"/>
</dbReference>
<feature type="region of interest" description="Disordered" evidence="10">
    <location>
        <begin position="1"/>
        <end position="29"/>
    </location>
</feature>
<organism evidence="12 13">
    <name type="scientific">Quercus suber</name>
    <name type="common">Cork oak</name>
    <dbReference type="NCBI Taxonomy" id="58331"/>
    <lineage>
        <taxon>Eukaryota</taxon>
        <taxon>Viridiplantae</taxon>
        <taxon>Streptophyta</taxon>
        <taxon>Embryophyta</taxon>
        <taxon>Tracheophyta</taxon>
        <taxon>Spermatophyta</taxon>
        <taxon>Magnoliopsida</taxon>
        <taxon>eudicotyledons</taxon>
        <taxon>Gunneridae</taxon>
        <taxon>Pentapetalae</taxon>
        <taxon>rosids</taxon>
        <taxon>fabids</taxon>
        <taxon>Fagales</taxon>
        <taxon>Fagaceae</taxon>
        <taxon>Quercus</taxon>
    </lineage>
</organism>
<dbReference type="GO" id="GO:0005886">
    <property type="term" value="C:plasma membrane"/>
    <property type="evidence" value="ECO:0007669"/>
    <property type="project" value="UniProtKB-SubCell"/>
</dbReference>
<dbReference type="SMART" id="SM00239">
    <property type="entry name" value="C2"/>
    <property type="match status" value="2"/>
</dbReference>
<evidence type="ECO:0000313" key="13">
    <source>
        <dbReference type="Proteomes" id="UP000237347"/>
    </source>
</evidence>
<dbReference type="GO" id="GO:0005544">
    <property type="term" value="F:calcium-dependent phospholipid binding"/>
    <property type="evidence" value="ECO:0007669"/>
    <property type="project" value="InterPro"/>
</dbReference>
<evidence type="ECO:0000256" key="3">
    <source>
        <dbReference type="ARBA" id="ARBA00022475"/>
    </source>
</evidence>
<accession>A0AAW0J0R6</accession>
<dbReference type="PANTHER" id="PTHR10857:SF120">
    <property type="entry name" value="PROTEIN BONZAI 3"/>
    <property type="match status" value="1"/>
</dbReference>
<dbReference type="Pfam" id="PF07002">
    <property type="entry name" value="Copine"/>
    <property type="match status" value="1"/>
</dbReference>
<keyword evidence="6" id="KW-0611">Plant defense</keyword>
<comment type="subcellular location">
    <subcellularLocation>
        <location evidence="1">Cell membrane</location>
        <topology evidence="1">Lipid-anchor</topology>
    </subcellularLocation>
</comment>
<reference evidence="12 13" key="1">
    <citation type="journal article" date="2018" name="Sci. Data">
        <title>The draft genome sequence of cork oak.</title>
        <authorList>
            <person name="Ramos A.M."/>
            <person name="Usie A."/>
            <person name="Barbosa P."/>
            <person name="Barros P.M."/>
            <person name="Capote T."/>
            <person name="Chaves I."/>
            <person name="Simoes F."/>
            <person name="Abreu I."/>
            <person name="Carrasquinho I."/>
            <person name="Faro C."/>
            <person name="Guimaraes J.B."/>
            <person name="Mendonca D."/>
            <person name="Nobrega F."/>
            <person name="Rodrigues L."/>
            <person name="Saibo N.J.M."/>
            <person name="Varela M.C."/>
            <person name="Egas C."/>
            <person name="Matos J."/>
            <person name="Miguel C.M."/>
            <person name="Oliveira M.M."/>
            <person name="Ricardo C.P."/>
            <person name="Goncalves S."/>
        </authorList>
    </citation>
    <scope>NUCLEOTIDE SEQUENCE [LARGE SCALE GENOMIC DNA]</scope>
    <source>
        <strain evidence="13">cv. HL8</strain>
    </source>
</reference>
<keyword evidence="9" id="KW-0449">Lipoprotein</keyword>
<evidence type="ECO:0000256" key="9">
    <source>
        <dbReference type="ARBA" id="ARBA00023288"/>
    </source>
</evidence>
<feature type="domain" description="C2" evidence="11">
    <location>
        <begin position="28"/>
        <end position="163"/>
    </location>
</feature>
<keyword evidence="4" id="KW-0479">Metal-binding</keyword>
<gene>
    <name evidence="12" type="primary">BON3_1</name>
    <name evidence="12" type="ORF">CFP56_039427</name>
</gene>
<evidence type="ECO:0000256" key="4">
    <source>
        <dbReference type="ARBA" id="ARBA00022723"/>
    </source>
</evidence>
<dbReference type="InterPro" id="IPR000008">
    <property type="entry name" value="C2_dom"/>
</dbReference>
<evidence type="ECO:0000256" key="8">
    <source>
        <dbReference type="ARBA" id="ARBA00023136"/>
    </source>
</evidence>
<dbReference type="GO" id="GO:0046872">
    <property type="term" value="F:metal ion binding"/>
    <property type="evidence" value="ECO:0007669"/>
    <property type="project" value="UniProtKB-KW"/>
</dbReference>
<dbReference type="InterPro" id="IPR037768">
    <property type="entry name" value="C2B_Copine"/>
</dbReference>